<feature type="transmembrane region" description="Helical" evidence="9">
    <location>
        <begin position="273"/>
        <end position="293"/>
    </location>
</feature>
<evidence type="ECO:0000256" key="3">
    <source>
        <dbReference type="ARBA" id="ARBA00022475"/>
    </source>
</evidence>
<comment type="caution">
    <text evidence="10">The sequence shown here is derived from an EMBL/GenBank/DDBJ whole genome shotgun (WGS) entry which is preliminary data.</text>
</comment>
<evidence type="ECO:0000313" key="11">
    <source>
        <dbReference type="Proteomes" id="UP000016368"/>
    </source>
</evidence>
<keyword evidence="3" id="KW-1003">Cell membrane</keyword>
<evidence type="ECO:0000256" key="1">
    <source>
        <dbReference type="ARBA" id="ARBA00004429"/>
    </source>
</evidence>
<proteinExistence type="inferred from homology"/>
<organism evidence="10 11">
    <name type="scientific">Hylemonella gracilis ATCC 19624</name>
    <dbReference type="NCBI Taxonomy" id="887062"/>
    <lineage>
        <taxon>Bacteria</taxon>
        <taxon>Pseudomonadati</taxon>
        <taxon>Pseudomonadota</taxon>
        <taxon>Betaproteobacteria</taxon>
        <taxon>Burkholderiales</taxon>
        <taxon>Comamonadaceae</taxon>
        <taxon>Hylemonella</taxon>
    </lineage>
</organism>
<keyword evidence="6 9" id="KW-1133">Transmembrane helix</keyword>
<feature type="transmembrane region" description="Helical" evidence="9">
    <location>
        <begin position="86"/>
        <end position="105"/>
    </location>
</feature>
<keyword evidence="4" id="KW-0997">Cell inner membrane</keyword>
<protein>
    <submittedName>
        <fullName evidence="10">Uncharacterized protein</fullName>
    </submittedName>
</protein>
<evidence type="ECO:0000256" key="6">
    <source>
        <dbReference type="ARBA" id="ARBA00022989"/>
    </source>
</evidence>
<dbReference type="STRING" id="887062.HGR_09004"/>
<keyword evidence="5 9" id="KW-0812">Transmembrane</keyword>
<keyword evidence="7 9" id="KW-0472">Membrane</keyword>
<feature type="transmembrane region" description="Helical" evidence="9">
    <location>
        <begin position="12"/>
        <end position="28"/>
    </location>
</feature>
<reference evidence="10 11" key="1">
    <citation type="journal article" date="2011" name="EMBO J.">
        <title>Structural diversity of bacterial flagellar motors.</title>
        <authorList>
            <person name="Chen S."/>
            <person name="Beeby M."/>
            <person name="Murphy G.E."/>
            <person name="Leadbetter J.R."/>
            <person name="Hendrixson D.R."/>
            <person name="Briegel A."/>
            <person name="Li Z."/>
            <person name="Shi J."/>
            <person name="Tocheva E.I."/>
            <person name="Muller A."/>
            <person name="Dobro M.J."/>
            <person name="Jensen G.J."/>
        </authorList>
    </citation>
    <scope>NUCLEOTIDE SEQUENCE [LARGE SCALE GENOMIC DNA]</scope>
    <source>
        <strain evidence="10 11">ATCC 19624</strain>
    </source>
</reference>
<evidence type="ECO:0000256" key="7">
    <source>
        <dbReference type="ARBA" id="ARBA00023136"/>
    </source>
</evidence>
<dbReference type="OrthoDB" id="9794165at2"/>
<dbReference type="RefSeq" id="WP_006297856.1">
    <property type="nucleotide sequence ID" value="NZ_AEGR01000056.1"/>
</dbReference>
<evidence type="ECO:0000313" key="10">
    <source>
        <dbReference type="EMBL" id="EGI76899.1"/>
    </source>
</evidence>
<keyword evidence="11" id="KW-1185">Reference proteome</keyword>
<dbReference type="PANTHER" id="PTHR30574">
    <property type="entry name" value="INNER MEMBRANE PROTEIN YEDE"/>
    <property type="match status" value="1"/>
</dbReference>
<evidence type="ECO:0000256" key="5">
    <source>
        <dbReference type="ARBA" id="ARBA00022692"/>
    </source>
</evidence>
<dbReference type="GO" id="GO:0005886">
    <property type="term" value="C:plasma membrane"/>
    <property type="evidence" value="ECO:0007669"/>
    <property type="project" value="UniProtKB-SubCell"/>
</dbReference>
<keyword evidence="2" id="KW-0813">Transport</keyword>
<dbReference type="InterPro" id="IPR007272">
    <property type="entry name" value="Sulf_transp_TsuA/YedE"/>
</dbReference>
<sequence>MTDTDIGALNSQVLWTVLALALVFGVIARRTRFCTLGAISDVVAMGDWQRARMWALAVATAMVGFNAMVALGWVEARNSLYAAPRLLWLSALVGGALFGLGMSLASGCGSRNLVRLGGGNLKSLVVLLVLAISASATLRGLTAVLRVETVDRVRIELPTGQDLPSLLALPTGLPVTTLAAVIGGLLACALLAWVLRQPEGRSGETWLGGLGIGAVIAAVWWVSGRLGYVPEDPNTLEPAFLATNSRRMESLSMVAPVAYAFEWIQFFSDKSRVLTVGIVAAFGVAAGALADALVTREFRWEGFQGVEDLGHHLVGATLMGVGGVTALGCTVGQGISGVSTLSLGSFLAVGGIIAGTLLGLRWQRWRIERGG</sequence>
<gene>
    <name evidence="10" type="ORF">HGR_09004</name>
</gene>
<feature type="transmembrane region" description="Helical" evidence="9">
    <location>
        <begin position="206"/>
        <end position="223"/>
    </location>
</feature>
<comment type="similarity">
    <text evidence="8">Belongs to the TsuA/YedE (TC 9.B.102) family.</text>
</comment>
<dbReference type="EMBL" id="AEGR01000056">
    <property type="protein sequence ID" value="EGI76899.1"/>
    <property type="molecule type" value="Genomic_DNA"/>
</dbReference>
<comment type="subcellular location">
    <subcellularLocation>
        <location evidence="1">Cell inner membrane</location>
        <topology evidence="1">Multi-pass membrane protein</topology>
    </subcellularLocation>
</comment>
<accession>F3KTM0</accession>
<name>F3KTM0_9BURK</name>
<feature type="transmembrane region" description="Helical" evidence="9">
    <location>
        <begin position="341"/>
        <end position="360"/>
    </location>
</feature>
<evidence type="ECO:0000256" key="4">
    <source>
        <dbReference type="ARBA" id="ARBA00022519"/>
    </source>
</evidence>
<feature type="transmembrane region" description="Helical" evidence="9">
    <location>
        <begin position="313"/>
        <end position="335"/>
    </location>
</feature>
<dbReference type="AlphaFoldDB" id="F3KTM0"/>
<feature type="transmembrane region" description="Helical" evidence="9">
    <location>
        <begin position="125"/>
        <end position="147"/>
    </location>
</feature>
<dbReference type="eggNOG" id="COG2391">
    <property type="taxonomic scope" value="Bacteria"/>
</dbReference>
<dbReference type="PANTHER" id="PTHR30574:SF1">
    <property type="entry name" value="SULPHUR TRANSPORT DOMAIN-CONTAINING PROTEIN"/>
    <property type="match status" value="1"/>
</dbReference>
<feature type="transmembrane region" description="Helical" evidence="9">
    <location>
        <begin position="54"/>
        <end position="74"/>
    </location>
</feature>
<evidence type="ECO:0000256" key="8">
    <source>
        <dbReference type="ARBA" id="ARBA00035655"/>
    </source>
</evidence>
<evidence type="ECO:0000256" key="2">
    <source>
        <dbReference type="ARBA" id="ARBA00022448"/>
    </source>
</evidence>
<dbReference type="Proteomes" id="UP000016368">
    <property type="component" value="Unassembled WGS sequence"/>
</dbReference>
<feature type="transmembrane region" description="Helical" evidence="9">
    <location>
        <begin position="167"/>
        <end position="194"/>
    </location>
</feature>
<evidence type="ECO:0000256" key="9">
    <source>
        <dbReference type="SAM" id="Phobius"/>
    </source>
</evidence>
<dbReference type="Pfam" id="PF04143">
    <property type="entry name" value="Sulf_transp"/>
    <property type="match status" value="1"/>
</dbReference>